<dbReference type="Pfam" id="PF00512">
    <property type="entry name" value="HisKA"/>
    <property type="match status" value="1"/>
</dbReference>
<dbReference type="CDD" id="cd00082">
    <property type="entry name" value="HisKA"/>
    <property type="match status" value="1"/>
</dbReference>
<dbReference type="InterPro" id="IPR000700">
    <property type="entry name" value="PAS-assoc_C"/>
</dbReference>
<dbReference type="Gene3D" id="3.30.450.40">
    <property type="match status" value="1"/>
</dbReference>
<dbReference type="PROSITE" id="PS50109">
    <property type="entry name" value="HIS_KIN"/>
    <property type="match status" value="1"/>
</dbReference>
<dbReference type="FunFam" id="1.10.287.130:FF:000002">
    <property type="entry name" value="Two-component osmosensing histidine kinase"/>
    <property type="match status" value="1"/>
</dbReference>
<feature type="domain" description="Histidine kinase" evidence="9">
    <location>
        <begin position="456"/>
        <end position="626"/>
    </location>
</feature>
<dbReference type="Gene3D" id="3.30.565.10">
    <property type="entry name" value="Histidine kinase-like ATPase, C-terminal domain"/>
    <property type="match status" value="1"/>
</dbReference>
<dbReference type="Pfam" id="PF08447">
    <property type="entry name" value="PAS_3"/>
    <property type="match status" value="1"/>
</dbReference>
<proteinExistence type="predicted"/>
<dbReference type="CDD" id="cd00130">
    <property type="entry name" value="PAS"/>
    <property type="match status" value="1"/>
</dbReference>
<dbReference type="GO" id="GO:0000155">
    <property type="term" value="F:phosphorelay sensor kinase activity"/>
    <property type="evidence" value="ECO:0007669"/>
    <property type="project" value="InterPro"/>
</dbReference>
<evidence type="ECO:0000259" key="10">
    <source>
        <dbReference type="PROSITE" id="PS50113"/>
    </source>
</evidence>
<evidence type="ECO:0000256" key="2">
    <source>
        <dbReference type="ARBA" id="ARBA00012438"/>
    </source>
</evidence>
<keyword evidence="3" id="KW-0597">Phosphoprotein</keyword>
<dbReference type="SUPFAM" id="SSF55785">
    <property type="entry name" value="PYP-like sensor domain (PAS domain)"/>
    <property type="match status" value="1"/>
</dbReference>
<dbReference type="InterPro" id="IPR003594">
    <property type="entry name" value="HATPase_dom"/>
</dbReference>
<evidence type="ECO:0000256" key="1">
    <source>
        <dbReference type="ARBA" id="ARBA00000085"/>
    </source>
</evidence>
<evidence type="ECO:0000256" key="7">
    <source>
        <dbReference type="ARBA" id="ARBA00022840"/>
    </source>
</evidence>
<evidence type="ECO:0000256" key="3">
    <source>
        <dbReference type="ARBA" id="ARBA00022553"/>
    </source>
</evidence>
<accession>A0A2C8F8X0</accession>
<organism evidence="11 12">
    <name type="scientific">Pseudodesulfovibrio profundus</name>
    <dbReference type="NCBI Taxonomy" id="57320"/>
    <lineage>
        <taxon>Bacteria</taxon>
        <taxon>Pseudomonadati</taxon>
        <taxon>Thermodesulfobacteriota</taxon>
        <taxon>Desulfovibrionia</taxon>
        <taxon>Desulfovibrionales</taxon>
        <taxon>Desulfovibrionaceae</taxon>
    </lineage>
</organism>
<dbReference type="Proteomes" id="UP000219215">
    <property type="component" value="Chromosome DPRO"/>
</dbReference>
<dbReference type="Gene3D" id="3.30.450.20">
    <property type="entry name" value="PAS domain"/>
    <property type="match status" value="1"/>
</dbReference>
<evidence type="ECO:0000313" key="11">
    <source>
        <dbReference type="EMBL" id="SOB59204.1"/>
    </source>
</evidence>
<dbReference type="EMBL" id="LT907975">
    <property type="protein sequence ID" value="SOB59204.1"/>
    <property type="molecule type" value="Genomic_DNA"/>
</dbReference>
<keyword evidence="7" id="KW-0067">ATP-binding</keyword>
<keyword evidence="12" id="KW-1185">Reference proteome</keyword>
<evidence type="ECO:0000259" key="9">
    <source>
        <dbReference type="PROSITE" id="PS50109"/>
    </source>
</evidence>
<dbReference type="PANTHER" id="PTHR45339">
    <property type="entry name" value="HYBRID SIGNAL TRANSDUCTION HISTIDINE KINASE J"/>
    <property type="match status" value="1"/>
</dbReference>
<dbReference type="SUPFAM" id="SSF55781">
    <property type="entry name" value="GAF domain-like"/>
    <property type="match status" value="1"/>
</dbReference>
<dbReference type="GO" id="GO:0005524">
    <property type="term" value="F:ATP binding"/>
    <property type="evidence" value="ECO:0007669"/>
    <property type="project" value="UniProtKB-KW"/>
</dbReference>
<protein>
    <recommendedName>
        <fullName evidence="2">histidine kinase</fullName>
        <ecNumber evidence="2">2.7.13.3</ecNumber>
    </recommendedName>
</protein>
<keyword evidence="8" id="KW-0902">Two-component regulatory system</keyword>
<dbReference type="InterPro" id="IPR036097">
    <property type="entry name" value="HisK_dim/P_sf"/>
</dbReference>
<evidence type="ECO:0000256" key="6">
    <source>
        <dbReference type="ARBA" id="ARBA00022777"/>
    </source>
</evidence>
<dbReference type="SUPFAM" id="SSF47384">
    <property type="entry name" value="Homodimeric domain of signal transducing histidine kinase"/>
    <property type="match status" value="1"/>
</dbReference>
<name>A0A2C8F8X0_9BACT</name>
<reference evidence="12" key="1">
    <citation type="submission" date="2017-09" db="EMBL/GenBank/DDBJ databases">
        <authorList>
            <person name="Regsiter A."/>
            <person name="William W."/>
        </authorList>
    </citation>
    <scope>NUCLEOTIDE SEQUENCE [LARGE SCALE GENOMIC DNA]</scope>
    <source>
        <strain evidence="12">500-1</strain>
    </source>
</reference>
<dbReference type="OrthoDB" id="9815750at2"/>
<comment type="catalytic activity">
    <reaction evidence="1">
        <text>ATP + protein L-histidine = ADP + protein N-phospho-L-histidine.</text>
        <dbReference type="EC" id="2.7.13.3"/>
    </reaction>
</comment>
<keyword evidence="5" id="KW-0547">Nucleotide-binding</keyword>
<evidence type="ECO:0000313" key="12">
    <source>
        <dbReference type="Proteomes" id="UP000219215"/>
    </source>
</evidence>
<dbReference type="InterPro" id="IPR035965">
    <property type="entry name" value="PAS-like_dom_sf"/>
</dbReference>
<dbReference type="Gene3D" id="1.10.287.130">
    <property type="match status" value="1"/>
</dbReference>
<dbReference type="InterPro" id="IPR000014">
    <property type="entry name" value="PAS"/>
</dbReference>
<dbReference type="SUPFAM" id="SSF55874">
    <property type="entry name" value="ATPase domain of HSP90 chaperone/DNA topoisomerase II/histidine kinase"/>
    <property type="match status" value="1"/>
</dbReference>
<dbReference type="EC" id="2.7.13.3" evidence="2"/>
<gene>
    <name evidence="11" type="ORF">DPRO_2298</name>
</gene>
<dbReference type="KEGG" id="pprf:DPRO_2298"/>
<keyword evidence="4 11" id="KW-0808">Transferase</keyword>
<sequence length="626" mass="71981">MGTELRMVILAGKKPEERLFSELSGDMTVTVYRYAQLSRGVRKLEEMEPDIVLLIPDSDDTSWPRAINRICQEHDTCPVFIGSDDQEQQKALESGAFEVFSREEITQGDMQRLIRNVVRQRDLEGHLKQQQKLFEWVEKTARIGTWQMDFGHMPRWSKGVRRILNDDGRLTDFASARQFVLPEDREIYDQANKATLEQGWPLDFEYRIQDPEGNLKYLHLHRRVTHDPDGTMTGAYGMVRDVTPEREFENYLFRRDAILQVVGAFAEKFLREGEWHKGTDEALKALGKATEVSRVFIFQLESETDSPAMVSMTHEWTAENVTPIIGQPEMHRQTFSPTFDRWHGVLSRRKVVAGKIRSFQSTEREFFERTEAKSILLMPVFVADKWWGFIGLSEHEEERDWLPVEIESMTMVADMFGAAILRNRMESQLKEANRSAEIAKTMAMEASQSKSTFLANMSHEIRTPISGILGMAEMTITTGLNEEQREHIDMIRDAARSLLAIINDVLDISKIEAHKLELKPEDFEIRPLVERTVRQFAPMTEKKPVSLNHMVSGAVPNMVHGDPDRLGQILRNLISNAMKFTERGFVDVTVEVMEKREDAICLLFKVQDSGEGIPEDMLGTVFESFT</sequence>
<evidence type="ECO:0000256" key="4">
    <source>
        <dbReference type="ARBA" id="ARBA00022679"/>
    </source>
</evidence>
<dbReference type="InterPro" id="IPR005467">
    <property type="entry name" value="His_kinase_dom"/>
</dbReference>
<dbReference type="Pfam" id="PF01590">
    <property type="entry name" value="GAF"/>
    <property type="match status" value="1"/>
</dbReference>
<feature type="domain" description="PAC" evidence="10">
    <location>
        <begin position="202"/>
        <end position="254"/>
    </location>
</feature>
<dbReference type="AlphaFoldDB" id="A0A2C8F8X0"/>
<dbReference type="SMART" id="SM00065">
    <property type="entry name" value="GAF"/>
    <property type="match status" value="1"/>
</dbReference>
<dbReference type="InterPro" id="IPR003018">
    <property type="entry name" value="GAF"/>
</dbReference>
<keyword evidence="6 11" id="KW-0418">Kinase</keyword>
<dbReference type="PROSITE" id="PS50113">
    <property type="entry name" value="PAC"/>
    <property type="match status" value="1"/>
</dbReference>
<evidence type="ECO:0000256" key="8">
    <source>
        <dbReference type="ARBA" id="ARBA00023012"/>
    </source>
</evidence>
<dbReference type="InterPro" id="IPR029016">
    <property type="entry name" value="GAF-like_dom_sf"/>
</dbReference>
<dbReference type="InterPro" id="IPR003661">
    <property type="entry name" value="HisK_dim/P_dom"/>
</dbReference>
<dbReference type="InterPro" id="IPR013655">
    <property type="entry name" value="PAS_fold_3"/>
</dbReference>
<dbReference type="SMART" id="SM00388">
    <property type="entry name" value="HisKA"/>
    <property type="match status" value="1"/>
</dbReference>
<evidence type="ECO:0000256" key="5">
    <source>
        <dbReference type="ARBA" id="ARBA00022741"/>
    </source>
</evidence>
<dbReference type="Pfam" id="PF02518">
    <property type="entry name" value="HATPase_c"/>
    <property type="match status" value="1"/>
</dbReference>
<dbReference type="PANTHER" id="PTHR45339:SF1">
    <property type="entry name" value="HYBRID SIGNAL TRANSDUCTION HISTIDINE KINASE J"/>
    <property type="match status" value="1"/>
</dbReference>
<dbReference type="InterPro" id="IPR036890">
    <property type="entry name" value="HATPase_C_sf"/>
</dbReference>